<evidence type="ECO:0000259" key="1">
    <source>
        <dbReference type="PROSITE" id="PS51379"/>
    </source>
</evidence>
<name>A0A0W8FNJ1_9ZZZZ</name>
<feature type="domain" description="4Fe-4S ferredoxin-type" evidence="1">
    <location>
        <begin position="225"/>
        <end position="257"/>
    </location>
</feature>
<dbReference type="AlphaFoldDB" id="A0A0W8FNJ1"/>
<dbReference type="GO" id="GO:0051536">
    <property type="term" value="F:iron-sulfur cluster binding"/>
    <property type="evidence" value="ECO:0007669"/>
    <property type="project" value="InterPro"/>
</dbReference>
<dbReference type="PROSITE" id="PS00198">
    <property type="entry name" value="4FE4S_FER_1"/>
    <property type="match status" value="2"/>
</dbReference>
<dbReference type="Gene3D" id="1.10.1060.10">
    <property type="entry name" value="Alpha-helical ferredoxin"/>
    <property type="match status" value="1"/>
</dbReference>
<dbReference type="InterPro" id="IPR009051">
    <property type="entry name" value="Helical_ferredxn"/>
</dbReference>
<dbReference type="InterPro" id="IPR017900">
    <property type="entry name" value="4Fe4S_Fe_S_CS"/>
</dbReference>
<sequence length="340" mass="38382">MEKRLIKKDALAGIAKKMAEKLLVWAPVKKEDNILFEPLQKNAEPHFAYLNSKNAPKNVFFPHTETMMKYTSTPKGMVFSAEENKSDESVLFGVRPCDAHSFVLLDKLFDQEKYKDGYYIAKRQNTTVISLACVKPPYVSCFCTSVDGEPVSADGADIMLTDIGSDYLVEFITSKGEKLSSYFGDTKADAAAETKKNEIAVKAKEAIKSKIPAHEIKPILDKNFDNPFWNTIHGKCLACGTCTYLCPTCHCFDISDEVKGSDGVRLRSWDSCMFPMFTRETSGHNPRSSQKERWRQRTMHKFKYYVDMFNSIACVGCGRCVMSCPVNIDIRKIVEDISKL</sequence>
<protein>
    <submittedName>
        <fullName evidence="2">Putative heterodisulfide reductase, iron-sulfur binding subunit</fullName>
    </submittedName>
</protein>
<dbReference type="SUPFAM" id="SSF46548">
    <property type="entry name" value="alpha-helical ferredoxin"/>
    <property type="match status" value="1"/>
</dbReference>
<dbReference type="Pfam" id="PF17179">
    <property type="entry name" value="Fer4_22"/>
    <property type="match status" value="1"/>
</dbReference>
<dbReference type="PROSITE" id="PS51379">
    <property type="entry name" value="4FE4S_FER_2"/>
    <property type="match status" value="2"/>
</dbReference>
<gene>
    <name evidence="2" type="ORF">ASZ90_007754</name>
</gene>
<dbReference type="EMBL" id="LNQE01000964">
    <property type="protein sequence ID" value="KUG22471.1"/>
    <property type="molecule type" value="Genomic_DNA"/>
</dbReference>
<comment type="caution">
    <text evidence="2">The sequence shown here is derived from an EMBL/GenBank/DDBJ whole genome shotgun (WGS) entry which is preliminary data.</text>
</comment>
<dbReference type="InterPro" id="IPR017896">
    <property type="entry name" value="4Fe4S_Fe-S-bd"/>
</dbReference>
<evidence type="ECO:0000313" key="2">
    <source>
        <dbReference type="EMBL" id="KUG22471.1"/>
    </source>
</evidence>
<organism evidence="2">
    <name type="scientific">hydrocarbon metagenome</name>
    <dbReference type="NCBI Taxonomy" id="938273"/>
    <lineage>
        <taxon>unclassified sequences</taxon>
        <taxon>metagenomes</taxon>
        <taxon>ecological metagenomes</taxon>
    </lineage>
</organism>
<reference evidence="2" key="1">
    <citation type="journal article" date="2015" name="Proc. Natl. Acad. Sci. U.S.A.">
        <title>Networks of energetic and metabolic interactions define dynamics in microbial communities.</title>
        <authorList>
            <person name="Embree M."/>
            <person name="Liu J.K."/>
            <person name="Al-Bassam M.M."/>
            <person name="Zengler K."/>
        </authorList>
    </citation>
    <scope>NUCLEOTIDE SEQUENCE</scope>
</reference>
<proteinExistence type="predicted"/>
<dbReference type="PANTHER" id="PTHR40447">
    <property type="entry name" value="ANAEROBIC SULFITE REDUCTASE SUBUNIT A"/>
    <property type="match status" value="1"/>
</dbReference>
<dbReference type="PANTHER" id="PTHR40447:SF1">
    <property type="entry name" value="ANAEROBIC SULFITE REDUCTASE SUBUNIT A"/>
    <property type="match status" value="1"/>
</dbReference>
<feature type="domain" description="4Fe-4S ferredoxin-type" evidence="1">
    <location>
        <begin position="302"/>
        <end position="336"/>
    </location>
</feature>
<accession>A0A0W8FNJ1</accession>